<dbReference type="EMBL" id="RBNI01004761">
    <property type="protein sequence ID" value="RUP47251.1"/>
    <property type="molecule type" value="Genomic_DNA"/>
</dbReference>
<comment type="caution">
    <text evidence="1">The sequence shown here is derived from an EMBL/GenBank/DDBJ whole genome shotgun (WGS) entry which is preliminary data.</text>
</comment>
<reference evidence="1 2" key="1">
    <citation type="journal article" date="2018" name="New Phytol.">
        <title>Phylogenomics of Endogonaceae and evolution of mycorrhizas within Mucoromycota.</title>
        <authorList>
            <person name="Chang Y."/>
            <person name="Desiro A."/>
            <person name="Na H."/>
            <person name="Sandor L."/>
            <person name="Lipzen A."/>
            <person name="Clum A."/>
            <person name="Barry K."/>
            <person name="Grigoriev I.V."/>
            <person name="Martin F.M."/>
            <person name="Stajich J.E."/>
            <person name="Smith M.E."/>
            <person name="Bonito G."/>
            <person name="Spatafora J.W."/>
        </authorList>
    </citation>
    <scope>NUCLEOTIDE SEQUENCE [LARGE SCALE GENOMIC DNA]</scope>
    <source>
        <strain evidence="1 2">GMNB39</strain>
    </source>
</reference>
<proteinExistence type="predicted"/>
<dbReference type="AlphaFoldDB" id="A0A433D9F7"/>
<accession>A0A433D9F7</accession>
<sequence>MHLSAYQATKKLRVSSDTLCHWLKQGKITAKISPSGVCLYNISFFFPKLTSDDVGNTSAFASVSASSSFSSLKEYLYICISSTKQKDDLK</sequence>
<dbReference type="Proteomes" id="UP000268093">
    <property type="component" value="Unassembled WGS sequence"/>
</dbReference>
<dbReference type="OrthoDB" id="2429643at2759"/>
<protein>
    <submittedName>
        <fullName evidence="1">Uncharacterized protein</fullName>
    </submittedName>
</protein>
<gene>
    <name evidence="1" type="ORF">BC936DRAFT_145941</name>
</gene>
<name>A0A433D9F7_9FUNG</name>
<evidence type="ECO:0000313" key="2">
    <source>
        <dbReference type="Proteomes" id="UP000268093"/>
    </source>
</evidence>
<evidence type="ECO:0000313" key="1">
    <source>
        <dbReference type="EMBL" id="RUP47251.1"/>
    </source>
</evidence>
<organism evidence="1 2">
    <name type="scientific">Jimgerdemannia flammicorona</name>
    <dbReference type="NCBI Taxonomy" id="994334"/>
    <lineage>
        <taxon>Eukaryota</taxon>
        <taxon>Fungi</taxon>
        <taxon>Fungi incertae sedis</taxon>
        <taxon>Mucoromycota</taxon>
        <taxon>Mucoromycotina</taxon>
        <taxon>Endogonomycetes</taxon>
        <taxon>Endogonales</taxon>
        <taxon>Endogonaceae</taxon>
        <taxon>Jimgerdemannia</taxon>
    </lineage>
</organism>
<keyword evidence="2" id="KW-1185">Reference proteome</keyword>